<evidence type="ECO:0000256" key="1">
    <source>
        <dbReference type="ARBA" id="ARBA00022723"/>
    </source>
</evidence>
<protein>
    <recommendedName>
        <fullName evidence="6">RING-type domain-containing protein</fullName>
    </recommendedName>
</protein>
<evidence type="ECO:0000313" key="7">
    <source>
        <dbReference type="EMBL" id="VYS47835.1"/>
    </source>
</evidence>
<evidence type="ECO:0000259" key="6">
    <source>
        <dbReference type="PROSITE" id="PS50089"/>
    </source>
</evidence>
<organism evidence="7 8">
    <name type="scientific">Arabidopsis thaliana</name>
    <name type="common">Mouse-ear cress</name>
    <dbReference type="NCBI Taxonomy" id="3702"/>
    <lineage>
        <taxon>Eukaryota</taxon>
        <taxon>Viridiplantae</taxon>
        <taxon>Streptophyta</taxon>
        <taxon>Embryophyta</taxon>
        <taxon>Tracheophyta</taxon>
        <taxon>Spermatophyta</taxon>
        <taxon>Magnoliopsida</taxon>
        <taxon>eudicotyledons</taxon>
        <taxon>Gunneridae</taxon>
        <taxon>Pentapetalae</taxon>
        <taxon>rosids</taxon>
        <taxon>malvids</taxon>
        <taxon>Brassicales</taxon>
        <taxon>Brassicaceae</taxon>
        <taxon>Camelineae</taxon>
        <taxon>Arabidopsis</taxon>
    </lineage>
</organism>
<evidence type="ECO:0000256" key="4">
    <source>
        <dbReference type="PROSITE-ProRule" id="PRU00175"/>
    </source>
</evidence>
<dbReference type="InterPro" id="IPR001841">
    <property type="entry name" value="Znf_RING"/>
</dbReference>
<dbReference type="PANTHER" id="PTHR42647">
    <property type="entry name" value="SBP (S-RIBONUCLEASE BINDING PROTEIN) FAMILY PROTEIN"/>
    <property type="match status" value="1"/>
</dbReference>
<dbReference type="PROSITE" id="PS50089">
    <property type="entry name" value="ZF_RING_2"/>
    <property type="match status" value="1"/>
</dbReference>
<reference evidence="7 8" key="1">
    <citation type="submission" date="2019-11" db="EMBL/GenBank/DDBJ databases">
        <authorList>
            <person name="Jiao W.-B."/>
            <person name="Schneeberger K."/>
        </authorList>
    </citation>
    <scope>NUCLEOTIDE SEQUENCE [LARGE SCALE GENOMIC DNA]</scope>
    <source>
        <strain evidence="8">cv. An-1</strain>
    </source>
</reference>
<sequence length="313" mass="35349">MAVQAQHHSSNLLFLNKRNGKEKEHSNFTLQSQAAGDFNLDQTNMLFNNGSSNQRKRRRETNNHQLLPMQSHQFPQVIDLSLLHNYNHPPSNMVHTGLRLFSGEDQAQKISHLSEDVFAAHINRQSEELDEFLHAQAEELRRTLAEKRKMHYKALLGAVEESLVRKLREKEVEIERATRRHNELVARDSQLRAEVQVWQERAKAHEDAAASLQSQLQQAVNQCAGGCVSAQDSRAAEEGLLCTTISGVDDAESVYVDPERVKRPNCKACREREATVVVLPCRHLSICPGCDRTALACPLCLTLRNSSVEAIFC</sequence>
<proteinExistence type="predicted"/>
<dbReference type="EMBL" id="CACRSJ010000104">
    <property type="protein sequence ID" value="VYS47835.1"/>
    <property type="molecule type" value="Genomic_DNA"/>
</dbReference>
<name>A0A654EG31_ARATH</name>
<evidence type="ECO:0000256" key="3">
    <source>
        <dbReference type="ARBA" id="ARBA00022833"/>
    </source>
</evidence>
<evidence type="ECO:0000313" key="8">
    <source>
        <dbReference type="Proteomes" id="UP000426265"/>
    </source>
</evidence>
<dbReference type="PIRSF" id="PIRSF036836">
    <property type="entry name" value="RNase_bind_SBP1"/>
    <property type="match status" value="1"/>
</dbReference>
<feature type="coiled-coil region" evidence="5">
    <location>
        <begin position="160"/>
        <end position="222"/>
    </location>
</feature>
<dbReference type="Pfam" id="PF13920">
    <property type="entry name" value="zf-C3HC4_3"/>
    <property type="match status" value="1"/>
</dbReference>
<dbReference type="Gene3D" id="3.30.40.10">
    <property type="entry name" value="Zinc/RING finger domain, C3HC4 (zinc finger)"/>
    <property type="match status" value="1"/>
</dbReference>
<dbReference type="InterPro" id="IPR013083">
    <property type="entry name" value="Znf_RING/FYVE/PHD"/>
</dbReference>
<dbReference type="AlphaFoldDB" id="A0A654EG31"/>
<dbReference type="GO" id="GO:0008270">
    <property type="term" value="F:zinc ion binding"/>
    <property type="evidence" value="ECO:0007669"/>
    <property type="project" value="UniProtKB-KW"/>
</dbReference>
<dbReference type="Proteomes" id="UP000426265">
    <property type="component" value="Unassembled WGS sequence"/>
</dbReference>
<dbReference type="PANTHER" id="PTHR42647:SF5">
    <property type="entry name" value="SBP (S-RIBONUCLEASE BINDING PROTEIN) FAMILY PROTEIN"/>
    <property type="match status" value="1"/>
</dbReference>
<keyword evidence="1" id="KW-0479">Metal-binding</keyword>
<evidence type="ECO:0000256" key="2">
    <source>
        <dbReference type="ARBA" id="ARBA00022771"/>
    </source>
</evidence>
<keyword evidence="5" id="KW-0175">Coiled coil</keyword>
<dbReference type="ExpressionAtlas" id="A0A654EG31">
    <property type="expression patterns" value="baseline and differential"/>
</dbReference>
<keyword evidence="3" id="KW-0862">Zinc</keyword>
<accession>A0A654EG31</accession>
<evidence type="ECO:0000256" key="5">
    <source>
        <dbReference type="SAM" id="Coils"/>
    </source>
</evidence>
<keyword evidence="2 4" id="KW-0863">Zinc-finger</keyword>
<gene>
    <name evidence="7" type="ORF">AN1_LOCUS3320</name>
</gene>
<dbReference type="FunFam" id="3.30.40.10:FF:000239">
    <property type="entry name" value="probable BOI-related E3 ubiquitin-protein ligase 2"/>
    <property type="match status" value="1"/>
</dbReference>
<feature type="domain" description="RING-type" evidence="6">
    <location>
        <begin position="266"/>
        <end position="300"/>
    </location>
</feature>